<organism evidence="5 6">
    <name type="scientific">Arthrobacter rhombi</name>
    <dbReference type="NCBI Taxonomy" id="71253"/>
    <lineage>
        <taxon>Bacteria</taxon>
        <taxon>Bacillati</taxon>
        <taxon>Actinomycetota</taxon>
        <taxon>Actinomycetes</taxon>
        <taxon>Micrococcales</taxon>
        <taxon>Micrococcaceae</taxon>
        <taxon>Arthrobacter</taxon>
    </lineage>
</organism>
<dbReference type="AlphaFoldDB" id="A0A1R4GUK9"/>
<keyword evidence="5" id="KW-0489">Methyltransferase</keyword>
<gene>
    <name evidence="5" type="ORF">FM101_13440</name>
</gene>
<dbReference type="Proteomes" id="UP000195913">
    <property type="component" value="Unassembled WGS sequence"/>
</dbReference>
<dbReference type="GO" id="GO:0032259">
    <property type="term" value="P:methylation"/>
    <property type="evidence" value="ECO:0007669"/>
    <property type="project" value="UniProtKB-KW"/>
</dbReference>
<evidence type="ECO:0000313" key="6">
    <source>
        <dbReference type="Proteomes" id="UP000195913"/>
    </source>
</evidence>
<feature type="transmembrane region" description="Helical" evidence="3">
    <location>
        <begin position="15"/>
        <end position="35"/>
    </location>
</feature>
<dbReference type="PANTHER" id="PTHR30487:SF0">
    <property type="entry name" value="PREPILIN LEADER PEPTIDASE_N-METHYLTRANSFERASE-RELATED"/>
    <property type="match status" value="1"/>
</dbReference>
<dbReference type="RefSeq" id="WP_087000447.1">
    <property type="nucleotide sequence ID" value="NZ_FUHW01000044.1"/>
</dbReference>
<dbReference type="Gene3D" id="1.20.120.1220">
    <property type="match status" value="1"/>
</dbReference>
<dbReference type="InterPro" id="IPR000045">
    <property type="entry name" value="Prepilin_IV_endopep_pep"/>
</dbReference>
<dbReference type="GO" id="GO:0006465">
    <property type="term" value="P:signal peptide processing"/>
    <property type="evidence" value="ECO:0007669"/>
    <property type="project" value="TreeGrafter"/>
</dbReference>
<dbReference type="Pfam" id="PF01478">
    <property type="entry name" value="Peptidase_A24"/>
    <property type="match status" value="1"/>
</dbReference>
<accession>A0A1R4GUK9</accession>
<feature type="transmembrane region" description="Helical" evidence="3">
    <location>
        <begin position="47"/>
        <end position="66"/>
    </location>
</feature>
<evidence type="ECO:0000256" key="1">
    <source>
        <dbReference type="ARBA" id="ARBA00005801"/>
    </source>
</evidence>
<keyword evidence="5" id="KW-0808">Transferase</keyword>
<dbReference type="PANTHER" id="PTHR30487">
    <property type="entry name" value="TYPE 4 PREPILIN-LIKE PROTEINS LEADER PEPTIDE-PROCESSING ENZYME"/>
    <property type="match status" value="1"/>
</dbReference>
<sequence>MIAAIQELRDNAPVAFVPLVLALLLFVINGARLTWIDARTHLLPNRIILPWYVFALVLLGAALLLAGDGAGLLRTFLGGAILFSFYLLLHMVQPRGMGLGDVKLAGIMGLYLGYLSWSHLLWSTVATFLLGGLASLVFIILRRAGLKTSLAFGPYLVIGTLAALFVAG</sequence>
<comment type="similarity">
    <text evidence="1 2">Belongs to the peptidase A24 family.</text>
</comment>
<keyword evidence="3" id="KW-0472">Membrane</keyword>
<keyword evidence="6" id="KW-1185">Reference proteome</keyword>
<evidence type="ECO:0000259" key="4">
    <source>
        <dbReference type="Pfam" id="PF01478"/>
    </source>
</evidence>
<keyword evidence="5" id="KW-0378">Hydrolase</keyword>
<feature type="transmembrane region" description="Helical" evidence="3">
    <location>
        <begin position="72"/>
        <end position="89"/>
    </location>
</feature>
<dbReference type="EMBL" id="FUHW01000044">
    <property type="protein sequence ID" value="SJM71512.1"/>
    <property type="molecule type" value="Genomic_DNA"/>
</dbReference>
<feature type="transmembrane region" description="Helical" evidence="3">
    <location>
        <begin position="120"/>
        <end position="141"/>
    </location>
</feature>
<dbReference type="PRINTS" id="PR00864">
    <property type="entry name" value="PREPILNPTASE"/>
</dbReference>
<dbReference type="InterPro" id="IPR050882">
    <property type="entry name" value="Prepilin_peptidase/N-MTase"/>
</dbReference>
<proteinExistence type="inferred from homology"/>
<feature type="domain" description="Prepilin type IV endopeptidase peptidase" evidence="4">
    <location>
        <begin position="31"/>
        <end position="134"/>
    </location>
</feature>
<feature type="transmembrane region" description="Helical" evidence="3">
    <location>
        <begin position="148"/>
        <end position="167"/>
    </location>
</feature>
<dbReference type="InterPro" id="IPR014032">
    <property type="entry name" value="Peptidase_A24A_bac"/>
</dbReference>
<dbReference type="EC" id="3.4.23.43" evidence="5"/>
<evidence type="ECO:0000313" key="5">
    <source>
        <dbReference type="EMBL" id="SJM71512.1"/>
    </source>
</evidence>
<evidence type="ECO:0000256" key="2">
    <source>
        <dbReference type="RuleBase" id="RU003793"/>
    </source>
</evidence>
<keyword evidence="3" id="KW-0812">Transmembrane</keyword>
<protein>
    <submittedName>
        <fullName evidence="5">Leader peptidase (Prepilin peptidase) / N-methyltransferase</fullName>
        <ecNumber evidence="5">2.1.1.-</ecNumber>
        <ecNumber evidence="5">3.4.23.43</ecNumber>
    </submittedName>
</protein>
<dbReference type="GO" id="GO:0005886">
    <property type="term" value="C:plasma membrane"/>
    <property type="evidence" value="ECO:0007669"/>
    <property type="project" value="TreeGrafter"/>
</dbReference>
<name>A0A1R4GUK9_9MICC</name>
<evidence type="ECO:0000256" key="3">
    <source>
        <dbReference type="SAM" id="Phobius"/>
    </source>
</evidence>
<dbReference type="GO" id="GO:0004190">
    <property type="term" value="F:aspartic-type endopeptidase activity"/>
    <property type="evidence" value="ECO:0007669"/>
    <property type="project" value="UniProtKB-EC"/>
</dbReference>
<dbReference type="EC" id="2.1.1.-" evidence="5"/>
<keyword evidence="3" id="KW-1133">Transmembrane helix</keyword>
<dbReference type="GO" id="GO:0008168">
    <property type="term" value="F:methyltransferase activity"/>
    <property type="evidence" value="ECO:0007669"/>
    <property type="project" value="UniProtKB-KW"/>
</dbReference>
<reference evidence="5 6" key="1">
    <citation type="submission" date="2017-02" db="EMBL/GenBank/DDBJ databases">
        <authorList>
            <person name="Peterson S.W."/>
        </authorList>
    </citation>
    <scope>NUCLEOTIDE SEQUENCE [LARGE SCALE GENOMIC DNA]</scope>
    <source>
        <strain evidence="5 6">B Ar 00.02</strain>
    </source>
</reference>